<dbReference type="EMBL" id="CP049887">
    <property type="protein sequence ID" value="QIL49337.1"/>
    <property type="molecule type" value="Genomic_DNA"/>
</dbReference>
<keyword evidence="3" id="KW-0238">DNA-binding</keyword>
<evidence type="ECO:0000313" key="6">
    <source>
        <dbReference type="EMBL" id="QIL49337.1"/>
    </source>
</evidence>
<dbReference type="InterPro" id="IPR012845">
    <property type="entry name" value="RNA_pol_sigma_FliA_WhiG"/>
</dbReference>
<dbReference type="GO" id="GO:0006352">
    <property type="term" value="P:DNA-templated transcription initiation"/>
    <property type="evidence" value="ECO:0007669"/>
    <property type="project" value="InterPro"/>
</dbReference>
<feature type="domain" description="RNA polymerase sigma-70" evidence="5">
    <location>
        <begin position="201"/>
        <end position="227"/>
    </location>
</feature>
<dbReference type="PRINTS" id="PR00046">
    <property type="entry name" value="SIGMA70FCT"/>
</dbReference>
<dbReference type="NCBIfam" id="TIGR02479">
    <property type="entry name" value="FliA_WhiG"/>
    <property type="match status" value="1"/>
</dbReference>
<dbReference type="Gene3D" id="1.20.140.160">
    <property type="match status" value="1"/>
</dbReference>
<sequence length="236" mass="27610">MYEVDYEEEIVKHLPFVKRVVNRIEIKSTEYDKDDLFNIGVIGLMDALKKFDVNKKVSFESYAYIRVRGAIIDEVRKSSRVSRSRMGHLDSFYKAKEKIEREKMVTATDQEICKEMKINAKQLSKIHETIHYLANVSLDDTIFTNQGETLELKDIVEDTDTIPIDILLMDDEKKQALRRTVALLDEREQIILNLYYVEELTLKEIAEILEVSVPRVSQLHGKILIKLKKMIEEDLK</sequence>
<dbReference type="InterPro" id="IPR000943">
    <property type="entry name" value="RNA_pol_sigma70"/>
</dbReference>
<evidence type="ECO:0000313" key="7">
    <source>
        <dbReference type="Proteomes" id="UP000501747"/>
    </source>
</evidence>
<dbReference type="NCBIfam" id="TIGR02937">
    <property type="entry name" value="sigma70-ECF"/>
    <property type="match status" value="1"/>
</dbReference>
<dbReference type="CDD" id="cd06171">
    <property type="entry name" value="Sigma70_r4"/>
    <property type="match status" value="1"/>
</dbReference>
<organism evidence="6 7">
    <name type="scientific">Vagococcus hydrophili</name>
    <dbReference type="NCBI Taxonomy" id="2714947"/>
    <lineage>
        <taxon>Bacteria</taxon>
        <taxon>Bacillati</taxon>
        <taxon>Bacillota</taxon>
        <taxon>Bacilli</taxon>
        <taxon>Lactobacillales</taxon>
        <taxon>Enterococcaceae</taxon>
        <taxon>Vagococcus</taxon>
    </lineage>
</organism>
<keyword evidence="4" id="KW-0804">Transcription</keyword>
<evidence type="ECO:0000256" key="3">
    <source>
        <dbReference type="ARBA" id="ARBA00023125"/>
    </source>
</evidence>
<dbReference type="Pfam" id="PF04542">
    <property type="entry name" value="Sigma70_r2"/>
    <property type="match status" value="1"/>
</dbReference>
<dbReference type="InterPro" id="IPR013325">
    <property type="entry name" value="RNA_pol_sigma_r2"/>
</dbReference>
<keyword evidence="1" id="KW-0805">Transcription regulation</keyword>
<dbReference type="Gene3D" id="1.10.1740.10">
    <property type="match status" value="1"/>
</dbReference>
<dbReference type="InterPro" id="IPR007627">
    <property type="entry name" value="RNA_pol_sigma70_r2"/>
</dbReference>
<dbReference type="PROSITE" id="PS00716">
    <property type="entry name" value="SIGMA70_2"/>
    <property type="match status" value="1"/>
</dbReference>
<dbReference type="AlphaFoldDB" id="A0A6G8AWE7"/>
<accession>A0A6G8AWE7</accession>
<dbReference type="RefSeq" id="WP_166035549.1">
    <property type="nucleotide sequence ID" value="NZ_CP049887.1"/>
</dbReference>
<name>A0A6G8AWE7_9ENTE</name>
<evidence type="ECO:0000259" key="5">
    <source>
        <dbReference type="PROSITE" id="PS00716"/>
    </source>
</evidence>
<dbReference type="KEGG" id="vhy:G7082_12955"/>
<dbReference type="Pfam" id="PF04545">
    <property type="entry name" value="Sigma70_r4"/>
    <property type="match status" value="1"/>
</dbReference>
<dbReference type="Proteomes" id="UP000501747">
    <property type="component" value="Chromosome"/>
</dbReference>
<dbReference type="InterPro" id="IPR013324">
    <property type="entry name" value="RNA_pol_sigma_r3/r4-like"/>
</dbReference>
<dbReference type="GO" id="GO:0003899">
    <property type="term" value="F:DNA-directed RNA polymerase activity"/>
    <property type="evidence" value="ECO:0007669"/>
    <property type="project" value="InterPro"/>
</dbReference>
<evidence type="ECO:0000256" key="2">
    <source>
        <dbReference type="ARBA" id="ARBA00023082"/>
    </source>
</evidence>
<proteinExistence type="predicted"/>
<dbReference type="PANTHER" id="PTHR30385">
    <property type="entry name" value="SIGMA FACTOR F FLAGELLAR"/>
    <property type="match status" value="1"/>
</dbReference>
<dbReference type="InterPro" id="IPR007630">
    <property type="entry name" value="RNA_pol_sigma70_r4"/>
</dbReference>
<reference evidence="6 7" key="1">
    <citation type="submission" date="2020-03" db="EMBL/GenBank/DDBJ databases">
        <title>Vagococcus sp. nov., isolated from beetles.</title>
        <authorList>
            <person name="Hyun D.-W."/>
            <person name="Bae J.-W."/>
        </authorList>
    </citation>
    <scope>NUCLEOTIDE SEQUENCE [LARGE SCALE GENOMIC DNA]</scope>
    <source>
        <strain evidence="6 7">HDW17B</strain>
    </source>
</reference>
<keyword evidence="2" id="KW-0731">Sigma factor</keyword>
<evidence type="ECO:0000256" key="4">
    <source>
        <dbReference type="ARBA" id="ARBA00023163"/>
    </source>
</evidence>
<dbReference type="GO" id="GO:0016987">
    <property type="term" value="F:sigma factor activity"/>
    <property type="evidence" value="ECO:0007669"/>
    <property type="project" value="UniProtKB-KW"/>
</dbReference>
<keyword evidence="7" id="KW-1185">Reference proteome</keyword>
<dbReference type="InterPro" id="IPR014284">
    <property type="entry name" value="RNA_pol_sigma-70_dom"/>
</dbReference>
<dbReference type="PANTHER" id="PTHR30385:SF7">
    <property type="entry name" value="RNA POLYMERASE SIGMA FACTOR FLIA"/>
    <property type="match status" value="1"/>
</dbReference>
<gene>
    <name evidence="6" type="ORF">G7082_12955</name>
</gene>
<dbReference type="GO" id="GO:0003677">
    <property type="term" value="F:DNA binding"/>
    <property type="evidence" value="ECO:0007669"/>
    <property type="project" value="UniProtKB-KW"/>
</dbReference>
<dbReference type="SUPFAM" id="SSF88946">
    <property type="entry name" value="Sigma2 domain of RNA polymerase sigma factors"/>
    <property type="match status" value="1"/>
</dbReference>
<dbReference type="SUPFAM" id="SSF88659">
    <property type="entry name" value="Sigma3 and sigma4 domains of RNA polymerase sigma factors"/>
    <property type="match status" value="2"/>
</dbReference>
<protein>
    <submittedName>
        <fullName evidence="6">FliA/WhiG family RNA polymerase sigma factor</fullName>
    </submittedName>
</protein>
<evidence type="ECO:0000256" key="1">
    <source>
        <dbReference type="ARBA" id="ARBA00023015"/>
    </source>
</evidence>